<comment type="caution">
    <text evidence="2">The sequence shown here is derived from an EMBL/GenBank/DDBJ whole genome shotgun (WGS) entry which is preliminary data.</text>
</comment>
<organism evidence="2 3">
    <name type="scientific">Maribacter confluentis</name>
    <dbReference type="NCBI Taxonomy" id="1656093"/>
    <lineage>
        <taxon>Bacteria</taxon>
        <taxon>Pseudomonadati</taxon>
        <taxon>Bacteroidota</taxon>
        <taxon>Flavobacteriia</taxon>
        <taxon>Flavobacteriales</taxon>
        <taxon>Flavobacteriaceae</taxon>
        <taxon>Maribacter</taxon>
    </lineage>
</organism>
<evidence type="ECO:0000313" key="2">
    <source>
        <dbReference type="EMBL" id="MDO1513506.1"/>
    </source>
</evidence>
<reference evidence="2" key="1">
    <citation type="journal article" date="2014" name="Int. J. Syst. Evol. Microbiol.">
        <title>Complete genome of a new Firmicutes species belonging to the dominant human colonic microbiota ('Ruminococcus bicirculans') reveals two chromosomes and a selective capacity to utilize plant glucans.</title>
        <authorList>
            <consortium name="NISC Comparative Sequencing Program"/>
            <person name="Wegmann U."/>
            <person name="Louis P."/>
            <person name="Goesmann A."/>
            <person name="Henrissat B."/>
            <person name="Duncan S.H."/>
            <person name="Flint H.J."/>
        </authorList>
    </citation>
    <scope>NUCLEOTIDE SEQUENCE</scope>
    <source>
        <strain evidence="2">CECT 8869</strain>
    </source>
</reference>
<sequence>MYKLFSFLFLMTQIVLSQSVQPIGTSSGLMTTAQMGMSYYEVPIEGTPYVNELFKKGTTIINGNYKNDGLMRYNAYQDAIEIKNENGSVRRLLRRENIIANIDGTMYMVRNYKSMGQIKAGYFNPLNEGYTRLLLKPKKIFLQAENPENGYDVYKPAKYMDVSLYYIQQGDYPAIEIKLNKKSVLKLLDGNSDNLKKYIKQNDLNLRIQEDIIRLLNYYNTLDNGNTML</sequence>
<evidence type="ECO:0000313" key="3">
    <source>
        <dbReference type="Proteomes" id="UP001168579"/>
    </source>
</evidence>
<reference evidence="2" key="2">
    <citation type="submission" date="2023-06" db="EMBL/GenBank/DDBJ databases">
        <authorList>
            <person name="Lucena T."/>
            <person name="Sun Q."/>
        </authorList>
    </citation>
    <scope>NUCLEOTIDE SEQUENCE</scope>
    <source>
        <strain evidence="2">CECT 8869</strain>
    </source>
</reference>
<accession>A0ABT8RRF8</accession>
<feature type="chain" id="PRO_5045605539" evidence="1">
    <location>
        <begin position="18"/>
        <end position="229"/>
    </location>
</feature>
<dbReference type="RefSeq" id="WP_304436381.1">
    <property type="nucleotide sequence ID" value="NZ_JAUKUC010000001.1"/>
</dbReference>
<feature type="signal peptide" evidence="1">
    <location>
        <begin position="1"/>
        <end position="17"/>
    </location>
</feature>
<keyword evidence="3" id="KW-1185">Reference proteome</keyword>
<dbReference type="Proteomes" id="UP001168579">
    <property type="component" value="Unassembled WGS sequence"/>
</dbReference>
<proteinExistence type="predicted"/>
<evidence type="ECO:0000256" key="1">
    <source>
        <dbReference type="SAM" id="SignalP"/>
    </source>
</evidence>
<protein>
    <submittedName>
        <fullName evidence="2">Uncharacterized protein</fullName>
    </submittedName>
</protein>
<gene>
    <name evidence="2" type="ORF">Q2T41_12655</name>
</gene>
<name>A0ABT8RRF8_9FLAO</name>
<keyword evidence="1" id="KW-0732">Signal</keyword>
<dbReference type="EMBL" id="JAUKUC010000001">
    <property type="protein sequence ID" value="MDO1513506.1"/>
    <property type="molecule type" value="Genomic_DNA"/>
</dbReference>